<evidence type="ECO:0000313" key="2">
    <source>
        <dbReference type="EMBL" id="MFC4231464.1"/>
    </source>
</evidence>
<dbReference type="InterPro" id="IPR046235">
    <property type="entry name" value="DUF6268"/>
</dbReference>
<proteinExistence type="predicted"/>
<dbReference type="Proteomes" id="UP001595906">
    <property type="component" value="Unassembled WGS sequence"/>
</dbReference>
<protein>
    <submittedName>
        <fullName evidence="2">DUF6268 family outer membrane beta-barrel protein</fullName>
    </submittedName>
</protein>
<dbReference type="EMBL" id="JBHSDC010000005">
    <property type="protein sequence ID" value="MFC4231464.1"/>
    <property type="molecule type" value="Genomic_DNA"/>
</dbReference>
<name>A0ABV8PWW2_9BACT</name>
<feature type="domain" description="DUF6268" evidence="1">
    <location>
        <begin position="109"/>
        <end position="217"/>
    </location>
</feature>
<gene>
    <name evidence="2" type="ORF">ACFOW1_06165</name>
</gene>
<dbReference type="RefSeq" id="WP_379012944.1">
    <property type="nucleotide sequence ID" value="NZ_JBHSDC010000005.1"/>
</dbReference>
<keyword evidence="3" id="KW-1185">Reference proteome</keyword>
<evidence type="ECO:0000259" key="1">
    <source>
        <dbReference type="Pfam" id="PF19783"/>
    </source>
</evidence>
<comment type="caution">
    <text evidence="2">The sequence shown here is derived from an EMBL/GenBank/DDBJ whole genome shotgun (WGS) entry which is preliminary data.</text>
</comment>
<reference evidence="3" key="1">
    <citation type="journal article" date="2019" name="Int. J. Syst. Evol. Microbiol.">
        <title>The Global Catalogue of Microorganisms (GCM) 10K type strain sequencing project: providing services to taxonomists for standard genome sequencing and annotation.</title>
        <authorList>
            <consortium name="The Broad Institute Genomics Platform"/>
            <consortium name="The Broad Institute Genome Sequencing Center for Infectious Disease"/>
            <person name="Wu L."/>
            <person name="Ma J."/>
        </authorList>
    </citation>
    <scope>NUCLEOTIDE SEQUENCE [LARGE SCALE GENOMIC DNA]</scope>
    <source>
        <strain evidence="3">CECT 8010</strain>
    </source>
</reference>
<sequence length="316" mass="35934">MNKPILLAILLLVNTYVKSQEKNAQRLIEEVTTTLVNNQLSPEILKIEQASGFTKGKLNPDNGNTINQFQQSTFAISAFPFTIVKKQNTQLFMGLGYQTQIFNQFATMNADSVFAKNIQSAYLGTALIIKYNNHIFWQNYLQTGFYGRKPFENVDKTFNIQFVSKLNYKPNRDLNYGIGLAYFSNMGEPLILPAVSVTYSQPHWLIDVNFPIKTEIEGIMVHGILRPVAGISYHGGNYYLSNNQYLYNFGALGYLGMRFKLMDMVYMYSAYQVGVFDAYKFGTSHQLSKLGNYSGQSQFVISLNIQAPTFIPRLQH</sequence>
<organism evidence="2 3">
    <name type="scientific">Parasediminibacterium paludis</name>
    <dbReference type="NCBI Taxonomy" id="908966"/>
    <lineage>
        <taxon>Bacteria</taxon>
        <taxon>Pseudomonadati</taxon>
        <taxon>Bacteroidota</taxon>
        <taxon>Chitinophagia</taxon>
        <taxon>Chitinophagales</taxon>
        <taxon>Chitinophagaceae</taxon>
        <taxon>Parasediminibacterium</taxon>
    </lineage>
</organism>
<accession>A0ABV8PWW2</accession>
<evidence type="ECO:0000313" key="3">
    <source>
        <dbReference type="Proteomes" id="UP001595906"/>
    </source>
</evidence>
<dbReference type="Pfam" id="PF19783">
    <property type="entry name" value="DUF6268"/>
    <property type="match status" value="1"/>
</dbReference>